<evidence type="ECO:0008006" key="3">
    <source>
        <dbReference type="Google" id="ProtNLM"/>
    </source>
</evidence>
<name>A0AAP9HB09_9GAMM</name>
<evidence type="ECO:0000313" key="2">
    <source>
        <dbReference type="Proteomes" id="UP000424872"/>
    </source>
</evidence>
<proteinExistence type="predicted"/>
<dbReference type="Proteomes" id="UP000424872">
    <property type="component" value="Plasmid pMSR2B"/>
</dbReference>
<dbReference type="KEGG" id="ppho:CTZ24_24005"/>
<sequence>MQAFLTPEMRYQNLTPFLADATKIVIAEWKKVLSTADAAHEVKIMHDDEMHAEFIAIVQKAFVQSCRIHKNQLFCQYYTMDNGSFSFIKHDFIAERKPRLLSRRLVERDHPDVLMPVVEYKGMREEFTASRKLMESWQAVTDTMMYQQEVNNVALKFIGFSPLPFHERLYGYALGGPDWSSVQADDVITMINSIINENGRLVDYQLRVLQRYLPADMVMDTDRVLALLSDLFRLKHPTIPRLYTQVIFYLQTPLAGADVTLRQLSDGSFAHEQVKTVMRRFAMLLESEQGATINAVRRYIRAAIHHQLDFTRHLAAVDPALIDSVAGEGIGRQLCLGAIIAQQLGWENVVHGDLVRLYSLAIRDAGIVPMNALSRLALFNMPGNNLAEDALATFGHCIEHGAKTLKPLVACINDNQHLMASLEELTFVNATPRELRLLGELVVKAIQNQHALLTLAMPAQKEQPFRTAYARGELQLTWYLAREANSTGEFTAAGVGFDIVNQQGGLIFPLGLPVPESGMFLQTPAHISNRTLTAACFDDGQIGKMQFKRKTVTPAPSQDKENSGVVTLLTRYLETRSQNFQQQLARANNATEFNTIKERFQQWLTQFFAFYRDSSSLYEQLDAERIIQLTAESDVNSWITGQRPKPDMVSSGDYFEQAIRGLMSGYTDYPGYAARLRTRSPVNNTLSPASLPENGFAGVWWDPMSYCCYLGFINGDDDQLFASLVGQRATLFPLADKHAHATIWQSLSLATELQLNLTAMRNGEITATEFFDQYVSDAWRKQHDQAEERWQLMTTVQASALIEQGVMTPLSYLQKTAAVNSTATKLTPYILQYHNGNFVFILSKDDYQNIDYRVLDPSGQLQVMPVGTSEWSQTVTAAPGRTARQQFRATVDRFLTEEEKKTTPTFLPLLNIQQQRNISAALLLRQKTSTEQFRQLANATAGIPYSYTVEDDYLMEIEQHLHAYGTNLVLQLQERMEHPVDISPAIWDVFMWRKANLYDPHIFNNTLQDLKSRAVVLSTLDRFIKRGVKMEQFPGKDSISWVADKLNILNHTIAAFEWFRSERKPPSRSRDGMERLYQNCLAENNFFSRYGTSPHCTPDAFQQPWAFEIDQHPSTLNVTAWQAGFDLLRQLTAGLTGSKLLNTFLELNAEKWQEAHMRNHTRIFEQQFNRTVDYWQQPHDANEIMIIRPTLSPFGFDLAAAKRKKPTQLILTARIGSASHKEKASPFLAGPEVAEDLLLENVRQAGNTVTAARLAGISSHPHTAKEFVAWTKHRLAGPIFMSELSSPAFLWRLQHRIRQVIATEAELWREDERRFYRSSPTHHFLNIADFTADNKSQRLEFFQALYASELLIVRLIMPDAEMVFGMLCALAPKQDDDVTYAWVCLKDTHENIPSEQHLPTIHVVGV</sequence>
<protein>
    <recommendedName>
        <fullName evidence="3">Toxin</fullName>
    </recommendedName>
</protein>
<reference evidence="2" key="1">
    <citation type="submission" date="2017-11" db="EMBL/GenBank/DDBJ databases">
        <title>Genome sequence of Pantoea sp. MSR2.</title>
        <authorList>
            <person name="Nascimento F.X."/>
        </authorList>
    </citation>
    <scope>NUCLEOTIDE SEQUENCE [LARGE SCALE GENOMIC DNA]</scope>
    <source>
        <strain evidence="2">MSR2</strain>
        <plasmid evidence="2">pmsr2b</plasmid>
    </source>
</reference>
<organism evidence="1 2">
    <name type="scientific">Pantoea phytobeneficialis</name>
    <dbReference type="NCBI Taxonomy" id="2052056"/>
    <lineage>
        <taxon>Bacteria</taxon>
        <taxon>Pseudomonadati</taxon>
        <taxon>Pseudomonadota</taxon>
        <taxon>Gammaproteobacteria</taxon>
        <taxon>Enterobacterales</taxon>
        <taxon>Erwiniaceae</taxon>
        <taxon>Pantoea</taxon>
    </lineage>
</organism>
<accession>A0AAP9HB09</accession>
<dbReference type="EMBL" id="CP024638">
    <property type="protein sequence ID" value="QGR09534.1"/>
    <property type="molecule type" value="Genomic_DNA"/>
</dbReference>
<geneLocation type="plasmid" evidence="2">
    <name>pmsr2b</name>
</geneLocation>
<keyword evidence="1" id="KW-0614">Plasmid</keyword>
<evidence type="ECO:0000313" key="1">
    <source>
        <dbReference type="EMBL" id="QGR09534.1"/>
    </source>
</evidence>
<gene>
    <name evidence="1" type="ORF">CTZ24_24005</name>
</gene>